<evidence type="ECO:0000256" key="2">
    <source>
        <dbReference type="SAM" id="Phobius"/>
    </source>
</evidence>
<dbReference type="PANTHER" id="PTHR40761:SF1">
    <property type="entry name" value="CONSERVED INTEGRAL MEMBRANE ALANINE VALINE AND LEUCINE RICH PROTEIN-RELATED"/>
    <property type="match status" value="1"/>
</dbReference>
<feature type="transmembrane region" description="Helical" evidence="2">
    <location>
        <begin position="46"/>
        <end position="70"/>
    </location>
</feature>
<keyword evidence="2" id="KW-1133">Transmembrane helix</keyword>
<dbReference type="STRING" id="479435.Kfla_2263"/>
<feature type="transmembrane region" description="Helical" evidence="2">
    <location>
        <begin position="228"/>
        <end position="245"/>
    </location>
</feature>
<gene>
    <name evidence="3" type="ordered locus">Kfla_2263</name>
</gene>
<evidence type="ECO:0000256" key="1">
    <source>
        <dbReference type="SAM" id="MobiDB-lite"/>
    </source>
</evidence>
<dbReference type="TCDB" id="2.A.7.35.4">
    <property type="family name" value="the drug/metabolite transporter (dmt) superfamily"/>
</dbReference>
<keyword evidence="2" id="KW-0472">Membrane</keyword>
<dbReference type="HOGENOM" id="CLU_065119_0_0_11"/>
<evidence type="ECO:0000313" key="3">
    <source>
        <dbReference type="EMBL" id="ADB31339.1"/>
    </source>
</evidence>
<feature type="transmembrane region" description="Helical" evidence="2">
    <location>
        <begin position="251"/>
        <end position="271"/>
    </location>
</feature>
<proteinExistence type="predicted"/>
<dbReference type="eggNOG" id="COG0697">
    <property type="taxonomic scope" value="Bacteria"/>
</dbReference>
<reference evidence="3 4" key="2">
    <citation type="journal article" date="2010" name="Stand. Genomic Sci.">
        <title>Complete genome sequence of Kribbella flavida type strain (IFO 14399).</title>
        <authorList>
            <person name="Pukall R."/>
            <person name="Lapidus A."/>
            <person name="Glavina Del Rio T."/>
            <person name="Copeland A."/>
            <person name="Tice H."/>
            <person name="Cheng J.-F."/>
            <person name="Lucas S."/>
            <person name="Chen F."/>
            <person name="Nolan M."/>
            <person name="LaButti K."/>
            <person name="Pati A."/>
            <person name="Ivanova N."/>
            <person name="Mavrommatis K."/>
            <person name="Mikhailova N."/>
            <person name="Pitluck S."/>
            <person name="Bruce D."/>
            <person name="Goodwin L."/>
            <person name="Land M."/>
            <person name="Hauser L."/>
            <person name="Chang Y.-J."/>
            <person name="Jeffries C.D."/>
            <person name="Chen A."/>
            <person name="Palaniappan K."/>
            <person name="Chain P."/>
            <person name="Rohde M."/>
            <person name="Goeker M."/>
            <person name="Bristow J."/>
            <person name="Eisen J.A."/>
            <person name="Markowitz V."/>
            <person name="Hugenholtz P."/>
            <person name="Kyrpides N.C."/>
            <person name="Klenk H.-P."/>
            <person name="Brettin T."/>
        </authorList>
    </citation>
    <scope>NUCLEOTIDE SEQUENCE [LARGE SCALE GENOMIC DNA]</scope>
    <source>
        <strain evidence="4">DSM 17836 / JCM 10339 / NBRC 14399</strain>
    </source>
</reference>
<reference evidence="4" key="1">
    <citation type="submission" date="2009-09" db="EMBL/GenBank/DDBJ databases">
        <title>The complete genome of Kribbella flavida DSM 17836.</title>
        <authorList>
            <consortium name="US DOE Joint Genome Institute (JGI-PGF)"/>
            <person name="Lucas S."/>
            <person name="Copeland A."/>
            <person name="Lapidus A."/>
            <person name="Glavina del Rio T."/>
            <person name="Dalin E."/>
            <person name="Tice H."/>
            <person name="Bruce D."/>
            <person name="Goodwin L."/>
            <person name="Pitluck S."/>
            <person name="Kyrpides N."/>
            <person name="Mavromatis K."/>
            <person name="Ivanova N."/>
            <person name="Saunders E."/>
            <person name="Brettin T."/>
            <person name="Detter J.C."/>
            <person name="Han C."/>
            <person name="Larimer F."/>
            <person name="Land M."/>
            <person name="Hauser L."/>
            <person name="Markowitz V."/>
            <person name="Cheng J.-F."/>
            <person name="Hugenholtz P."/>
            <person name="Woyke T."/>
            <person name="Wu D."/>
            <person name="Pukall R."/>
            <person name="Klenk H.-P."/>
            <person name="Eisen J.A."/>
        </authorList>
    </citation>
    <scope>NUCLEOTIDE SEQUENCE [LARGE SCALE GENOMIC DNA]</scope>
    <source>
        <strain evidence="4">DSM 17836 / JCM 10339 / NBRC 14399</strain>
    </source>
</reference>
<name>D2PTM6_KRIFD</name>
<feature type="transmembrane region" description="Helical" evidence="2">
    <location>
        <begin position="6"/>
        <end position="25"/>
    </location>
</feature>
<keyword evidence="4" id="KW-1185">Reference proteome</keyword>
<dbReference type="AlphaFoldDB" id="D2PTM6"/>
<dbReference type="KEGG" id="kfl:Kfla_2263"/>
<sequence>MLLGLGAALGAAVVFGIAAILQAVGSRKVPTGSELDPRRLAGFVVALLKQPAFLAALVLNLAGFGLHFVALRLLPLYLAQAGIAASLVVTALLATRLMSDRLSAIEWSAVVGVCVGLGLLAVSAGEAGHSARHHGLSIGLIVGLVAIAVLGGLASRSQHASSTALLGLLAGLGYAGVAISARLLPDGSIGELLSAPATYTLPLSGALAFVLYSLALQRGSVTLATTPMIALQTITPAAVGVLVLDDAVRDGWYAGALGGFVLTAIGALILVRFESVKDTSGEAAGADGVAGGSATGSATSTEARPAGPDPR</sequence>
<keyword evidence="2" id="KW-0812">Transmembrane</keyword>
<feature type="transmembrane region" description="Helical" evidence="2">
    <location>
        <begin position="107"/>
        <end position="124"/>
    </location>
</feature>
<feature type="transmembrane region" description="Helical" evidence="2">
    <location>
        <begin position="76"/>
        <end position="95"/>
    </location>
</feature>
<dbReference type="OrthoDB" id="3837845at2"/>
<dbReference type="Proteomes" id="UP000007967">
    <property type="component" value="Chromosome"/>
</dbReference>
<feature type="transmembrane region" description="Helical" evidence="2">
    <location>
        <begin position="165"/>
        <end position="184"/>
    </location>
</feature>
<feature type="region of interest" description="Disordered" evidence="1">
    <location>
        <begin position="282"/>
        <end position="311"/>
    </location>
</feature>
<dbReference type="PANTHER" id="PTHR40761">
    <property type="entry name" value="CONSERVED INTEGRAL MEMBRANE ALANINE VALINE AND LEUCINE RICH PROTEIN-RELATED"/>
    <property type="match status" value="1"/>
</dbReference>
<dbReference type="EMBL" id="CP001736">
    <property type="protein sequence ID" value="ADB31339.1"/>
    <property type="molecule type" value="Genomic_DNA"/>
</dbReference>
<feature type="transmembrane region" description="Helical" evidence="2">
    <location>
        <begin position="136"/>
        <end position="153"/>
    </location>
</feature>
<accession>D2PTM6</accession>
<protein>
    <recommendedName>
        <fullName evidence="5">Integral membrane protein</fullName>
    </recommendedName>
</protein>
<evidence type="ECO:0000313" key="4">
    <source>
        <dbReference type="Proteomes" id="UP000007967"/>
    </source>
</evidence>
<feature type="transmembrane region" description="Helical" evidence="2">
    <location>
        <begin position="196"/>
        <end position="216"/>
    </location>
</feature>
<organism evidence="3 4">
    <name type="scientific">Kribbella flavida (strain DSM 17836 / JCM 10339 / NBRC 14399)</name>
    <dbReference type="NCBI Taxonomy" id="479435"/>
    <lineage>
        <taxon>Bacteria</taxon>
        <taxon>Bacillati</taxon>
        <taxon>Actinomycetota</taxon>
        <taxon>Actinomycetes</taxon>
        <taxon>Propionibacteriales</taxon>
        <taxon>Kribbellaceae</taxon>
        <taxon>Kribbella</taxon>
    </lineage>
</organism>
<evidence type="ECO:0008006" key="5">
    <source>
        <dbReference type="Google" id="ProtNLM"/>
    </source>
</evidence>
<dbReference type="RefSeq" id="WP_012919895.1">
    <property type="nucleotide sequence ID" value="NC_013729.1"/>
</dbReference>